<accession>A0A1W6Z5J0</accession>
<evidence type="ECO:0000313" key="2">
    <source>
        <dbReference type="EMBL" id="ARP88618.1"/>
    </source>
</evidence>
<evidence type="ECO:0000313" key="3">
    <source>
        <dbReference type="Proteomes" id="UP000194139"/>
    </source>
</evidence>
<dbReference type="Gene3D" id="1.10.10.10">
    <property type="entry name" value="Winged helix-like DNA-binding domain superfamily/Winged helix DNA-binding domain"/>
    <property type="match status" value="1"/>
</dbReference>
<dbReference type="EMBL" id="CP021109">
    <property type="protein sequence ID" value="ARP88618.1"/>
    <property type="molecule type" value="Genomic_DNA"/>
</dbReference>
<dbReference type="SUPFAM" id="SSF46785">
    <property type="entry name" value="Winged helix' DNA-binding domain"/>
    <property type="match status" value="1"/>
</dbReference>
<reference evidence="2 3" key="1">
    <citation type="submission" date="2017-05" db="EMBL/GenBank/DDBJ databases">
        <title>Complete and WGS of Bordetella genogroups.</title>
        <authorList>
            <person name="Spilker T."/>
            <person name="LiPuma J."/>
        </authorList>
    </citation>
    <scope>NUCLEOTIDE SEQUENCE [LARGE SCALE GENOMIC DNA]</scope>
    <source>
        <strain evidence="2 3">AU17164</strain>
    </source>
</reference>
<dbReference type="Proteomes" id="UP000194139">
    <property type="component" value="Chromosome"/>
</dbReference>
<feature type="compositionally biased region" description="Low complexity" evidence="1">
    <location>
        <begin position="78"/>
        <end position="91"/>
    </location>
</feature>
<sequence length="250" mass="27303">MTEAWKLQGLSSTQKLVLLSLADNANDQGECYPSLAQICARTCLSERAVRGAIRALEDMGYVKSVSRLGTSTMYHLTTTPAHGAPPAGNAPRQEMPPRGAPDAALPRHDVPPTPARGAPKPSINRQLNHHLTVTKRRVKGGGFDAAQIELPDWLPADAWAKWVKHRREIKKALTEETTKQQIAKLHEWHEQGHRVNEIIDHCVGAGWQGLFLPNNWSRPAGAAQQPKKANAHGNFGSQDYRAGVGADGSF</sequence>
<evidence type="ECO:0008006" key="4">
    <source>
        <dbReference type="Google" id="ProtNLM"/>
    </source>
</evidence>
<dbReference type="AlphaFoldDB" id="A0A1W6Z5J0"/>
<gene>
    <name evidence="2" type="ORF">CAL13_08775</name>
</gene>
<dbReference type="InterPro" id="IPR036390">
    <property type="entry name" value="WH_DNA-bd_sf"/>
</dbReference>
<dbReference type="InterPro" id="IPR036388">
    <property type="entry name" value="WH-like_DNA-bd_sf"/>
</dbReference>
<dbReference type="Pfam" id="PF13730">
    <property type="entry name" value="HTH_36"/>
    <property type="match status" value="1"/>
</dbReference>
<evidence type="ECO:0000256" key="1">
    <source>
        <dbReference type="SAM" id="MobiDB-lite"/>
    </source>
</evidence>
<organism evidence="2 3">
    <name type="scientific">Bordetella genomosp. 9</name>
    <dbReference type="NCBI Taxonomy" id="1416803"/>
    <lineage>
        <taxon>Bacteria</taxon>
        <taxon>Pseudomonadati</taxon>
        <taxon>Pseudomonadota</taxon>
        <taxon>Betaproteobacteria</taxon>
        <taxon>Burkholderiales</taxon>
        <taxon>Alcaligenaceae</taxon>
        <taxon>Bordetella</taxon>
    </lineage>
</organism>
<proteinExistence type="predicted"/>
<protein>
    <recommendedName>
        <fullName evidence="4">Helix-turn-helix domain-containing protein</fullName>
    </recommendedName>
</protein>
<feature type="region of interest" description="Disordered" evidence="1">
    <location>
        <begin position="218"/>
        <end position="238"/>
    </location>
</feature>
<feature type="region of interest" description="Disordered" evidence="1">
    <location>
        <begin position="78"/>
        <end position="123"/>
    </location>
</feature>
<keyword evidence="3" id="KW-1185">Reference proteome</keyword>
<name>A0A1W6Z5J0_9BORD</name>